<dbReference type="CDD" id="cd04645">
    <property type="entry name" value="LbH_gamma_CA_like"/>
    <property type="match status" value="1"/>
</dbReference>
<comment type="subcellular location">
    <subcellularLocation>
        <location evidence="5">Cytoplasm</location>
    </subcellularLocation>
</comment>
<comment type="catalytic activity">
    <reaction evidence="5">
        <text>3'-dephospho-CoA + ATP = ADP + CoA + H(+)</text>
        <dbReference type="Rhea" id="RHEA:18245"/>
        <dbReference type="ChEBI" id="CHEBI:15378"/>
        <dbReference type="ChEBI" id="CHEBI:30616"/>
        <dbReference type="ChEBI" id="CHEBI:57287"/>
        <dbReference type="ChEBI" id="CHEBI:57328"/>
        <dbReference type="ChEBI" id="CHEBI:456216"/>
        <dbReference type="EC" id="2.7.1.24"/>
    </reaction>
</comment>
<dbReference type="Pfam" id="PF01121">
    <property type="entry name" value="CoaE"/>
    <property type="match status" value="1"/>
</dbReference>
<evidence type="ECO:0000313" key="8">
    <source>
        <dbReference type="Proteomes" id="UP000532440"/>
    </source>
</evidence>
<proteinExistence type="inferred from homology"/>
<dbReference type="UniPathway" id="UPA00241">
    <property type="reaction ID" value="UER00356"/>
</dbReference>
<dbReference type="Proteomes" id="UP000532440">
    <property type="component" value="Unassembled WGS sequence"/>
</dbReference>
<dbReference type="SUPFAM" id="SSF52540">
    <property type="entry name" value="P-loop containing nucleoside triphosphate hydrolases"/>
    <property type="match status" value="1"/>
</dbReference>
<dbReference type="SUPFAM" id="SSF51161">
    <property type="entry name" value="Trimeric LpxA-like enzymes"/>
    <property type="match status" value="1"/>
</dbReference>
<dbReference type="NCBIfam" id="TIGR00152">
    <property type="entry name" value="dephospho-CoA kinase"/>
    <property type="match status" value="1"/>
</dbReference>
<organism evidence="7 8">
    <name type="scientific">Quisquiliibacterium transsilvanicum</name>
    <dbReference type="NCBI Taxonomy" id="1549638"/>
    <lineage>
        <taxon>Bacteria</taxon>
        <taxon>Pseudomonadati</taxon>
        <taxon>Pseudomonadota</taxon>
        <taxon>Betaproteobacteria</taxon>
        <taxon>Burkholderiales</taxon>
        <taxon>Burkholderiaceae</taxon>
        <taxon>Quisquiliibacterium</taxon>
    </lineage>
</organism>
<dbReference type="PANTHER" id="PTHR13061">
    <property type="entry name" value="DYNACTIN SUBUNIT P25"/>
    <property type="match status" value="1"/>
</dbReference>
<comment type="pathway">
    <text evidence="5">Cofactor biosynthesis; coenzyme A biosynthesis; CoA from (R)-pantothenate: step 5/5.</text>
</comment>
<keyword evidence="3 5" id="KW-0067">ATP-binding</keyword>
<dbReference type="GO" id="GO:0005737">
    <property type="term" value="C:cytoplasm"/>
    <property type="evidence" value="ECO:0007669"/>
    <property type="project" value="UniProtKB-SubCell"/>
</dbReference>
<dbReference type="EC" id="2.7.1.24" evidence="5 6"/>
<keyword evidence="8" id="KW-1185">Reference proteome</keyword>
<sequence length="390" mass="42301">MTRVICLTGGIASGKSTAARFLMEQGAHVIDADLLGHRSYEPGSPAHAKVAEAFGNEVVAADGRIDRKVLGAKVFGKPDELKKLTDIVWPAIRTLAAEEIARVRAQRSAPLIVLEAAILFEAGWQDLGDEVWVCIVDREVAIARAMARDAAERAGIERRLDAQLSNAERIARADVVVDNNGTPEQMLARLRRHWERVRSTPELRMPHVGPEVELDGLALLHPTAQLHGRVRVGPGASIWPYVVMRSEMHHISIGARTNLQDFVMVHVGNDTPTIVGEDCSITHRVTLHGCEIGDRCLIGINATIMDGAKIGSNSIVAGHAIVMQNQTFPENSVIAGVPAKLIATRDSGTANLLNARFYEAIARGLARGEERLSEDEARRIAQSVQGAQPQ</sequence>
<keyword evidence="5 7" id="KW-0418">Kinase</keyword>
<dbReference type="Gene3D" id="2.160.10.10">
    <property type="entry name" value="Hexapeptide repeat proteins"/>
    <property type="match status" value="1"/>
</dbReference>
<dbReference type="AlphaFoldDB" id="A0A7W8HFC7"/>
<keyword evidence="5" id="KW-0808">Transferase</keyword>
<evidence type="ECO:0000313" key="7">
    <source>
        <dbReference type="EMBL" id="MBB5270873.1"/>
    </source>
</evidence>
<comment type="function">
    <text evidence="5">Catalyzes the phosphorylation of the 3'-hydroxyl group of dephosphocoenzyme A to form coenzyme A.</text>
</comment>
<dbReference type="InterPro" id="IPR001977">
    <property type="entry name" value="Depp_CoAkinase"/>
</dbReference>
<comment type="similarity">
    <text evidence="1 5">Belongs to the CoaE family.</text>
</comment>
<dbReference type="Pfam" id="PF00132">
    <property type="entry name" value="Hexapep"/>
    <property type="match status" value="1"/>
</dbReference>
<accession>A0A7W8HFC7</accession>
<dbReference type="GO" id="GO:0004140">
    <property type="term" value="F:dephospho-CoA kinase activity"/>
    <property type="evidence" value="ECO:0007669"/>
    <property type="project" value="UniProtKB-UniRule"/>
</dbReference>
<protein>
    <recommendedName>
        <fullName evidence="5 6">Dephospho-CoA kinase</fullName>
        <ecNumber evidence="5 6">2.7.1.24</ecNumber>
    </recommendedName>
    <alternativeName>
        <fullName evidence="5">Dephosphocoenzyme A kinase</fullName>
    </alternativeName>
</protein>
<evidence type="ECO:0000256" key="3">
    <source>
        <dbReference type="ARBA" id="ARBA00022840"/>
    </source>
</evidence>
<keyword evidence="5" id="KW-0963">Cytoplasm</keyword>
<dbReference type="InterPro" id="IPR011004">
    <property type="entry name" value="Trimer_LpxA-like_sf"/>
</dbReference>
<keyword evidence="4 5" id="KW-0173">Coenzyme A biosynthesis</keyword>
<keyword evidence="2 5" id="KW-0547">Nucleotide-binding</keyword>
<gene>
    <name evidence="5" type="primary">coaE</name>
    <name evidence="7" type="ORF">HNQ70_000877</name>
</gene>
<dbReference type="InterPro" id="IPR050484">
    <property type="entry name" value="Transf_Hexapept/Carb_Anhydrase"/>
</dbReference>
<dbReference type="GO" id="GO:0015937">
    <property type="term" value="P:coenzyme A biosynthetic process"/>
    <property type="evidence" value="ECO:0007669"/>
    <property type="project" value="UniProtKB-UniRule"/>
</dbReference>
<evidence type="ECO:0000256" key="2">
    <source>
        <dbReference type="ARBA" id="ARBA00022741"/>
    </source>
</evidence>
<evidence type="ECO:0000256" key="4">
    <source>
        <dbReference type="ARBA" id="ARBA00022993"/>
    </source>
</evidence>
<reference evidence="7 8" key="1">
    <citation type="submission" date="2020-08" db="EMBL/GenBank/DDBJ databases">
        <title>Genomic Encyclopedia of Type Strains, Phase IV (KMG-IV): sequencing the most valuable type-strain genomes for metagenomic binning, comparative biology and taxonomic classification.</title>
        <authorList>
            <person name="Goeker M."/>
        </authorList>
    </citation>
    <scope>NUCLEOTIDE SEQUENCE [LARGE SCALE GENOMIC DNA]</scope>
    <source>
        <strain evidence="7 8">DSM 29781</strain>
    </source>
</reference>
<evidence type="ECO:0000256" key="6">
    <source>
        <dbReference type="NCBIfam" id="TIGR00152"/>
    </source>
</evidence>
<dbReference type="CDD" id="cd02022">
    <property type="entry name" value="DPCK"/>
    <property type="match status" value="1"/>
</dbReference>
<dbReference type="GO" id="GO:0005524">
    <property type="term" value="F:ATP binding"/>
    <property type="evidence" value="ECO:0007669"/>
    <property type="project" value="UniProtKB-UniRule"/>
</dbReference>
<dbReference type="InterPro" id="IPR001451">
    <property type="entry name" value="Hexapep"/>
</dbReference>
<dbReference type="Gene3D" id="3.40.50.300">
    <property type="entry name" value="P-loop containing nucleotide triphosphate hydrolases"/>
    <property type="match status" value="1"/>
</dbReference>
<dbReference type="EMBL" id="JACHGB010000002">
    <property type="protein sequence ID" value="MBB5270873.1"/>
    <property type="molecule type" value="Genomic_DNA"/>
</dbReference>
<dbReference type="InterPro" id="IPR027417">
    <property type="entry name" value="P-loop_NTPase"/>
</dbReference>
<name>A0A7W8HFC7_9BURK</name>
<evidence type="ECO:0000256" key="5">
    <source>
        <dbReference type="HAMAP-Rule" id="MF_00376"/>
    </source>
</evidence>
<dbReference type="RefSeq" id="WP_183964648.1">
    <property type="nucleotide sequence ID" value="NZ_BAABEW010000010.1"/>
</dbReference>
<feature type="binding site" evidence="5">
    <location>
        <begin position="12"/>
        <end position="17"/>
    </location>
    <ligand>
        <name>ATP</name>
        <dbReference type="ChEBI" id="CHEBI:30616"/>
    </ligand>
</feature>
<dbReference type="InterPro" id="IPR047324">
    <property type="entry name" value="LbH_gamma_CA-like"/>
</dbReference>
<evidence type="ECO:0000256" key="1">
    <source>
        <dbReference type="ARBA" id="ARBA00009018"/>
    </source>
</evidence>
<dbReference type="PROSITE" id="PS51219">
    <property type="entry name" value="DPCK"/>
    <property type="match status" value="1"/>
</dbReference>
<dbReference type="HAMAP" id="MF_00376">
    <property type="entry name" value="Dephospho_CoA_kinase"/>
    <property type="match status" value="1"/>
</dbReference>
<comment type="caution">
    <text evidence="7">The sequence shown here is derived from an EMBL/GenBank/DDBJ whole genome shotgun (WGS) entry which is preliminary data.</text>
</comment>
<dbReference type="PANTHER" id="PTHR13061:SF29">
    <property type="entry name" value="GAMMA CARBONIC ANHYDRASE-LIKE 1, MITOCHONDRIAL-RELATED"/>
    <property type="match status" value="1"/>
</dbReference>